<evidence type="ECO:0000256" key="6">
    <source>
        <dbReference type="ARBA" id="ARBA00023034"/>
    </source>
</evidence>
<dbReference type="OrthoDB" id="332281at2759"/>
<feature type="compositionally biased region" description="Polar residues" evidence="10">
    <location>
        <begin position="794"/>
        <end position="809"/>
    </location>
</feature>
<dbReference type="GO" id="GO:0015031">
    <property type="term" value="P:protein transport"/>
    <property type="evidence" value="ECO:0007669"/>
    <property type="project" value="UniProtKB-KW"/>
</dbReference>
<name>A0A0P1BPN7_9BASI</name>
<feature type="region of interest" description="Disordered" evidence="10">
    <location>
        <begin position="526"/>
        <end position="553"/>
    </location>
</feature>
<dbReference type="Pfam" id="PF06148">
    <property type="entry name" value="COG2_N"/>
    <property type="match status" value="1"/>
</dbReference>
<comment type="subcellular location">
    <subcellularLocation>
        <location evidence="1">Golgi apparatus membrane</location>
        <topology evidence="1">Peripheral membrane protein</topology>
    </subcellularLocation>
</comment>
<dbReference type="PANTHER" id="PTHR12961:SF0">
    <property type="entry name" value="CONSERVED OLIGOMERIC GOLGI COMPLEX SUBUNIT 2"/>
    <property type="match status" value="1"/>
</dbReference>
<evidence type="ECO:0000256" key="8">
    <source>
        <dbReference type="ARBA" id="ARBA00031344"/>
    </source>
</evidence>
<dbReference type="Pfam" id="PF12022">
    <property type="entry name" value="COG2_C"/>
    <property type="match status" value="1"/>
</dbReference>
<evidence type="ECO:0000256" key="4">
    <source>
        <dbReference type="ARBA" id="ARBA00022448"/>
    </source>
</evidence>
<keyword evidence="4" id="KW-0813">Transport</keyword>
<feature type="compositionally biased region" description="Acidic residues" evidence="10">
    <location>
        <begin position="262"/>
        <end position="278"/>
    </location>
</feature>
<dbReference type="GO" id="GO:0000139">
    <property type="term" value="C:Golgi membrane"/>
    <property type="evidence" value="ECO:0007669"/>
    <property type="project" value="UniProtKB-SubCell"/>
</dbReference>
<feature type="domain" description="Conserved oligomeric Golgi complex subunit 2 N-terminal" evidence="11">
    <location>
        <begin position="50"/>
        <end position="106"/>
    </location>
</feature>
<dbReference type="GO" id="GO:0006891">
    <property type="term" value="P:intra-Golgi vesicle-mediated transport"/>
    <property type="evidence" value="ECO:0007669"/>
    <property type="project" value="TreeGrafter"/>
</dbReference>
<dbReference type="AlphaFoldDB" id="A0A0P1BPN7"/>
<feature type="region of interest" description="Disordered" evidence="10">
    <location>
        <begin position="1"/>
        <end position="22"/>
    </location>
</feature>
<dbReference type="EMBL" id="CCYA01000270">
    <property type="protein sequence ID" value="CEH18451.1"/>
    <property type="molecule type" value="Genomic_DNA"/>
</dbReference>
<protein>
    <recommendedName>
        <fullName evidence="3">Conserved oligomeric Golgi complex subunit 2</fullName>
    </recommendedName>
    <alternativeName>
        <fullName evidence="8">Component of oligomeric Golgi complex 2</fullName>
    </alternativeName>
</protein>
<keyword evidence="13" id="KW-0675">Receptor</keyword>
<dbReference type="InterPro" id="IPR024603">
    <property type="entry name" value="COG_complex_COG2_C"/>
</dbReference>
<sequence length="1104" mass="121214">MSKDAQLSQAAGRSAAEARDAHTAPMDVAGALGAHLPPLNEAHDHLDPSQEFSPDIFLLSRAPGQTLSRISSELQSFESQLRAQLESVVDRDFRKFVDLGTSLKAEAPRIARLAWHKENADDDVGPIAGTLGLNSVRGRVEEVRDDLRAAERQLEDVVLQRQMAAESKAQLTLLLNFEECLQRLEQLLGLTSHHHHQHHRHHDHHHHKVPDHGATASPLHQAQARPSLRSPIDAGPLRAHNPSRWTALDDASDWDEHGTISADEDFYQSPDTDDELQSDEGAIQHQSPSSSPRMAKRSISSARKARRRSSGLTRRSSAGADAALTSGVEESSAGTTADLPARVARASSEFSALLFHKREALTRGLSRFIDAHCQRTACVEERLRVDLKTLIELLTRYDGGSLLLHYSARAGRSPQAEKDAAELERFTHVTKMAELDSQYWSLRKQEQQRWLQLAVSTWQLLPEHEGKDGAPHQRQENSSDPSALDGVRGVAEVVRECLVRPWAENVINSNSLSLSSLEVSNLRTPVTPSGFDGEQASAAVHSEEASSKPLLQPEATREANLPLLVLYNEILAFAKTVAHIADIVERAPRHQAKAFAPALSVPTVNLSLLHGAHHAVGADVPKHNGPCDVFAKSLWVEVGNRLMEELGGQLFFVGRPDVFHQNFSLTSEFLASLLMLAPSARAANAVRDHPTYTTFKKRWQLSVYFQIRYREIVSKLEPKLAVAADTARTGNISITLPLMVSTEATVEAFVAPWAKHIRLDELAARQWRLSLQVVSRYKSWLNAELPEELPKQAASRSTPLSAHSHLNSGQEERPASPMRSVQPSRTGTPANAESEAAIAADDAALRTLTIITADTLWLQRELFDAFDTRIVPVIVSLSDGSSALELVKAMRQTLQEACSYQGQSVASLSHRIVSVLKTRCGEPLRLVRSMGTQYRGSSAPTSSPSSAKGLEPSYFVPQALRPLKTYLGKGERVGDTNSSVALARHLDTETRSSWAQNVVDDIVERYTSSLQAMNRNYESLRRLKRGNQSLGLGSIFGRSGVNNSDGVASASDPEAERMRAQMRADVEALRSEIGALQEVDTFVKLDGEAWVRLKAAADGATEEA</sequence>
<feature type="compositionally biased region" description="Basic residues" evidence="10">
    <location>
        <begin position="192"/>
        <end position="209"/>
    </location>
</feature>
<keyword evidence="14" id="KW-1185">Reference proteome</keyword>
<keyword evidence="5" id="KW-0653">Protein transport</keyword>
<evidence type="ECO:0000256" key="3">
    <source>
        <dbReference type="ARBA" id="ARBA00020977"/>
    </source>
</evidence>
<evidence type="ECO:0000313" key="13">
    <source>
        <dbReference type="EMBL" id="CEH18451.1"/>
    </source>
</evidence>
<feature type="compositionally biased region" description="Basic and acidic residues" evidence="10">
    <location>
        <begin position="464"/>
        <end position="477"/>
    </location>
</feature>
<dbReference type="GO" id="GO:0007030">
    <property type="term" value="P:Golgi organization"/>
    <property type="evidence" value="ECO:0007669"/>
    <property type="project" value="InterPro"/>
</dbReference>
<feature type="compositionally biased region" description="Polar residues" evidence="10">
    <location>
        <begin position="819"/>
        <end position="829"/>
    </location>
</feature>
<evidence type="ECO:0000259" key="12">
    <source>
        <dbReference type="Pfam" id="PF12022"/>
    </source>
</evidence>
<dbReference type="STRING" id="401625.A0A0P1BPN7"/>
<feature type="coiled-coil region" evidence="9">
    <location>
        <begin position="133"/>
        <end position="160"/>
    </location>
</feature>
<keyword evidence="13" id="KW-0449">Lipoprotein</keyword>
<dbReference type="Proteomes" id="UP000054845">
    <property type="component" value="Unassembled WGS sequence"/>
</dbReference>
<evidence type="ECO:0000256" key="7">
    <source>
        <dbReference type="ARBA" id="ARBA00023136"/>
    </source>
</evidence>
<keyword evidence="9" id="KW-0175">Coiled coil</keyword>
<organism evidence="13 14">
    <name type="scientific">Ceraceosorus bombacis</name>
    <dbReference type="NCBI Taxonomy" id="401625"/>
    <lineage>
        <taxon>Eukaryota</taxon>
        <taxon>Fungi</taxon>
        <taxon>Dikarya</taxon>
        <taxon>Basidiomycota</taxon>
        <taxon>Ustilaginomycotina</taxon>
        <taxon>Exobasidiomycetes</taxon>
        <taxon>Ceraceosorales</taxon>
        <taxon>Ceraceosoraceae</taxon>
        <taxon>Ceraceosorus</taxon>
    </lineage>
</organism>
<evidence type="ECO:0000256" key="5">
    <source>
        <dbReference type="ARBA" id="ARBA00022927"/>
    </source>
</evidence>
<reference evidence="13 14" key="1">
    <citation type="submission" date="2014-09" db="EMBL/GenBank/DDBJ databases">
        <authorList>
            <person name="Magalhaes I.L.F."/>
            <person name="Oliveira U."/>
            <person name="Santos F.R."/>
            <person name="Vidigal T.H.D.A."/>
            <person name="Brescovit A.D."/>
            <person name="Santos A.J."/>
        </authorList>
    </citation>
    <scope>NUCLEOTIDE SEQUENCE [LARGE SCALE GENOMIC DNA]</scope>
</reference>
<evidence type="ECO:0000259" key="11">
    <source>
        <dbReference type="Pfam" id="PF06148"/>
    </source>
</evidence>
<feature type="domain" description="COG complex component COG2 C-terminal" evidence="12">
    <location>
        <begin position="697"/>
        <end position="1066"/>
    </location>
</feature>
<evidence type="ECO:0000256" key="2">
    <source>
        <dbReference type="ARBA" id="ARBA00007603"/>
    </source>
</evidence>
<keyword evidence="7" id="KW-0472">Membrane</keyword>
<dbReference type="PANTHER" id="PTHR12961">
    <property type="entry name" value="CONSERVED OLIGOMERIC GOLGI COMPLEX COMPONENT 2"/>
    <property type="match status" value="1"/>
</dbReference>
<dbReference type="InterPro" id="IPR024602">
    <property type="entry name" value="COG_su2_N"/>
</dbReference>
<proteinExistence type="inferred from homology"/>
<feature type="region of interest" description="Disordered" evidence="10">
    <location>
        <begin position="791"/>
        <end position="834"/>
    </location>
</feature>
<evidence type="ECO:0000256" key="9">
    <source>
        <dbReference type="SAM" id="Coils"/>
    </source>
</evidence>
<dbReference type="InterPro" id="IPR009316">
    <property type="entry name" value="COG2"/>
</dbReference>
<feature type="region of interest" description="Disordered" evidence="10">
    <location>
        <begin position="464"/>
        <end position="486"/>
    </location>
</feature>
<feature type="region of interest" description="Disordered" evidence="10">
    <location>
        <begin position="192"/>
        <end position="337"/>
    </location>
</feature>
<evidence type="ECO:0000313" key="14">
    <source>
        <dbReference type="Proteomes" id="UP000054845"/>
    </source>
</evidence>
<evidence type="ECO:0000256" key="1">
    <source>
        <dbReference type="ARBA" id="ARBA00004395"/>
    </source>
</evidence>
<keyword evidence="6" id="KW-0333">Golgi apparatus</keyword>
<accession>A0A0P1BPN7</accession>
<dbReference type="GO" id="GO:0017119">
    <property type="term" value="C:Golgi transport complex"/>
    <property type="evidence" value="ECO:0007669"/>
    <property type="project" value="TreeGrafter"/>
</dbReference>
<evidence type="ECO:0000256" key="10">
    <source>
        <dbReference type="SAM" id="MobiDB-lite"/>
    </source>
</evidence>
<comment type="similarity">
    <text evidence="2">Belongs to the COG2 family.</text>
</comment>